<evidence type="ECO:0000313" key="2">
    <source>
        <dbReference type="EMBL" id="CAG8642853.1"/>
    </source>
</evidence>
<evidence type="ECO:0000313" key="3">
    <source>
        <dbReference type="Proteomes" id="UP000789759"/>
    </source>
</evidence>
<accession>A0A9N9H074</accession>
<protein>
    <submittedName>
        <fullName evidence="2">23316_t:CDS:1</fullName>
    </submittedName>
</protein>
<evidence type="ECO:0000256" key="1">
    <source>
        <dbReference type="SAM" id="SignalP"/>
    </source>
</evidence>
<reference evidence="2" key="1">
    <citation type="submission" date="2021-06" db="EMBL/GenBank/DDBJ databases">
        <authorList>
            <person name="Kallberg Y."/>
            <person name="Tangrot J."/>
            <person name="Rosling A."/>
        </authorList>
    </citation>
    <scope>NUCLEOTIDE SEQUENCE</scope>
    <source>
        <strain evidence="2">FL966</strain>
    </source>
</reference>
<organism evidence="2 3">
    <name type="scientific">Cetraspora pellucida</name>
    <dbReference type="NCBI Taxonomy" id="1433469"/>
    <lineage>
        <taxon>Eukaryota</taxon>
        <taxon>Fungi</taxon>
        <taxon>Fungi incertae sedis</taxon>
        <taxon>Mucoromycota</taxon>
        <taxon>Glomeromycotina</taxon>
        <taxon>Glomeromycetes</taxon>
        <taxon>Diversisporales</taxon>
        <taxon>Gigasporaceae</taxon>
        <taxon>Cetraspora</taxon>
    </lineage>
</organism>
<keyword evidence="1" id="KW-0732">Signal</keyword>
<proteinExistence type="predicted"/>
<dbReference type="OrthoDB" id="2324139at2759"/>
<keyword evidence="3" id="KW-1185">Reference proteome</keyword>
<gene>
    <name evidence="2" type="ORF">CPELLU_LOCUS8939</name>
</gene>
<feature type="chain" id="PRO_5040211464" evidence="1">
    <location>
        <begin position="26"/>
        <end position="251"/>
    </location>
</feature>
<dbReference type="AlphaFoldDB" id="A0A9N9H074"/>
<name>A0A9N9H074_9GLOM</name>
<dbReference type="Proteomes" id="UP000789759">
    <property type="component" value="Unassembled WGS sequence"/>
</dbReference>
<comment type="caution">
    <text evidence="2">The sequence shown here is derived from an EMBL/GenBank/DDBJ whole genome shotgun (WGS) entry which is preliminary data.</text>
</comment>
<feature type="signal peptide" evidence="1">
    <location>
        <begin position="1"/>
        <end position="25"/>
    </location>
</feature>
<dbReference type="EMBL" id="CAJVQA010006583">
    <property type="protein sequence ID" value="CAG8642853.1"/>
    <property type="molecule type" value="Genomic_DNA"/>
</dbReference>
<sequence length="251" mass="28174">MKIFRTFDTFVIVCALFFIAEQVKSCEKECQIGISNAFASSYTVEITPFYKDFKNDSLEHLFFSMSYDSVSTDPNVIKQVTIQLDSSISDQIDSLMNTFLTGVSDIVKNAIFNEDPKMKGDCNNTVVQPPLGVNWTYQDCILMDKICGNPPSICHFIDLNKQKIYKDLKAKVSDNSKEGGDYITQISNVIKDVASKNNLTQNSSDYLVKGTSKNVQNSLIGFANNFNDHFCSDNCTKYDNTTIIPLLLSFP</sequence>